<dbReference type="STRING" id="479432.Sros_5673"/>
<dbReference type="HOGENOM" id="CLU_3391678_0_0_11"/>
<proteinExistence type="predicted"/>
<accession>D2AR81</accession>
<evidence type="ECO:0000313" key="1">
    <source>
        <dbReference type="EMBL" id="ACZ88422.1"/>
    </source>
</evidence>
<dbReference type="Proteomes" id="UP000002029">
    <property type="component" value="Chromosome"/>
</dbReference>
<dbReference type="KEGG" id="sro:Sros_5673"/>
<gene>
    <name evidence="1" type="ordered locus">Sros_5673</name>
</gene>
<organism evidence="1 2">
    <name type="scientific">Streptosporangium roseum (strain ATCC 12428 / DSM 43021 / JCM 3005 / KCTC 9067 / NCIMB 10171 / NRRL 2505 / NI 9100)</name>
    <dbReference type="NCBI Taxonomy" id="479432"/>
    <lineage>
        <taxon>Bacteria</taxon>
        <taxon>Bacillati</taxon>
        <taxon>Actinomycetota</taxon>
        <taxon>Actinomycetes</taxon>
        <taxon>Streptosporangiales</taxon>
        <taxon>Streptosporangiaceae</taxon>
        <taxon>Streptosporangium</taxon>
    </lineage>
</organism>
<protein>
    <submittedName>
        <fullName evidence="1">Uncharacterized protein</fullName>
    </submittedName>
</protein>
<evidence type="ECO:0000313" key="2">
    <source>
        <dbReference type="Proteomes" id="UP000002029"/>
    </source>
</evidence>
<keyword evidence="2" id="KW-1185">Reference proteome</keyword>
<name>D2AR81_STRRD</name>
<reference evidence="1 2" key="1">
    <citation type="journal article" date="2010" name="Stand. Genomic Sci.">
        <title>Complete genome sequence of Streptosporangium roseum type strain (NI 9100).</title>
        <authorList>
            <person name="Nolan M."/>
            <person name="Sikorski J."/>
            <person name="Jando M."/>
            <person name="Lucas S."/>
            <person name="Lapidus A."/>
            <person name="Glavina Del Rio T."/>
            <person name="Chen F."/>
            <person name="Tice H."/>
            <person name="Pitluck S."/>
            <person name="Cheng J.F."/>
            <person name="Chertkov O."/>
            <person name="Sims D."/>
            <person name="Meincke L."/>
            <person name="Brettin T."/>
            <person name="Han C."/>
            <person name="Detter J.C."/>
            <person name="Bruce D."/>
            <person name="Goodwin L."/>
            <person name="Land M."/>
            <person name="Hauser L."/>
            <person name="Chang Y.J."/>
            <person name="Jeffries C.D."/>
            <person name="Ivanova N."/>
            <person name="Mavromatis K."/>
            <person name="Mikhailova N."/>
            <person name="Chen A."/>
            <person name="Palaniappan K."/>
            <person name="Chain P."/>
            <person name="Rohde M."/>
            <person name="Goker M."/>
            <person name="Bristow J."/>
            <person name="Eisen J.A."/>
            <person name="Markowitz V."/>
            <person name="Hugenholtz P."/>
            <person name="Kyrpides N.C."/>
            <person name="Klenk H.P."/>
        </authorList>
    </citation>
    <scope>NUCLEOTIDE SEQUENCE [LARGE SCALE GENOMIC DNA]</scope>
    <source>
        <strain evidence="2">ATCC 12428 / DSM 43021 / JCM 3005 / NI 9100</strain>
    </source>
</reference>
<sequence length="32" mass="3393">MRAARDCLVTAIGNVDILLDMLTGMTALLGED</sequence>
<dbReference type="EMBL" id="CP001814">
    <property type="protein sequence ID" value="ACZ88422.1"/>
    <property type="molecule type" value="Genomic_DNA"/>
</dbReference>
<dbReference type="AlphaFoldDB" id="D2AR81"/>